<sequence>MSDRKKLKIPRANNTTVYINEDLTRRRSYLFSLGRKAYRSKDLHSSWTFDGRIYFREFLKDGKGSDPIRINQKSDIPGYKIGDPDNAHESLDVN</sequence>
<gene>
    <name evidence="2" type="ORF">SNE40_002891</name>
</gene>
<organism evidence="2 3">
    <name type="scientific">Patella caerulea</name>
    <name type="common">Rayed Mediterranean limpet</name>
    <dbReference type="NCBI Taxonomy" id="87958"/>
    <lineage>
        <taxon>Eukaryota</taxon>
        <taxon>Metazoa</taxon>
        <taxon>Spiralia</taxon>
        <taxon>Lophotrochozoa</taxon>
        <taxon>Mollusca</taxon>
        <taxon>Gastropoda</taxon>
        <taxon>Patellogastropoda</taxon>
        <taxon>Patelloidea</taxon>
        <taxon>Patellidae</taxon>
        <taxon>Patella</taxon>
    </lineage>
</organism>
<evidence type="ECO:0000256" key="1">
    <source>
        <dbReference type="SAM" id="MobiDB-lite"/>
    </source>
</evidence>
<dbReference type="EMBL" id="JAZGQO010000002">
    <property type="protein sequence ID" value="KAK6191151.1"/>
    <property type="molecule type" value="Genomic_DNA"/>
</dbReference>
<feature type="compositionally biased region" description="Basic and acidic residues" evidence="1">
    <location>
        <begin position="82"/>
        <end position="94"/>
    </location>
</feature>
<accession>A0AAN8QEM0</accession>
<name>A0AAN8QEM0_PATCE</name>
<proteinExistence type="predicted"/>
<dbReference type="Proteomes" id="UP001347796">
    <property type="component" value="Unassembled WGS sequence"/>
</dbReference>
<evidence type="ECO:0000313" key="3">
    <source>
        <dbReference type="Proteomes" id="UP001347796"/>
    </source>
</evidence>
<evidence type="ECO:0000313" key="2">
    <source>
        <dbReference type="EMBL" id="KAK6191151.1"/>
    </source>
</evidence>
<comment type="caution">
    <text evidence="2">The sequence shown here is derived from an EMBL/GenBank/DDBJ whole genome shotgun (WGS) entry which is preliminary data.</text>
</comment>
<dbReference type="AlphaFoldDB" id="A0AAN8QEM0"/>
<feature type="region of interest" description="Disordered" evidence="1">
    <location>
        <begin position="66"/>
        <end position="94"/>
    </location>
</feature>
<keyword evidence="3" id="KW-1185">Reference proteome</keyword>
<protein>
    <submittedName>
        <fullName evidence="2">Uncharacterized protein</fullName>
    </submittedName>
</protein>
<reference evidence="2 3" key="1">
    <citation type="submission" date="2024-01" db="EMBL/GenBank/DDBJ databases">
        <title>The genome of the rayed Mediterranean limpet Patella caerulea (Linnaeus, 1758).</title>
        <authorList>
            <person name="Anh-Thu Weber A."/>
            <person name="Halstead-Nussloch G."/>
        </authorList>
    </citation>
    <scope>NUCLEOTIDE SEQUENCE [LARGE SCALE GENOMIC DNA]</scope>
    <source>
        <strain evidence="2">AATW-2023a</strain>
        <tissue evidence="2">Whole specimen</tissue>
    </source>
</reference>